<accession>A0A125TZL6</accession>
<feature type="region of interest" description="Disordered" evidence="3">
    <location>
        <begin position="57"/>
        <end position="106"/>
    </location>
</feature>
<evidence type="ECO:0000259" key="5">
    <source>
        <dbReference type="PROSITE" id="PS50222"/>
    </source>
</evidence>
<dbReference type="AlphaFoldDB" id="A0A125TZL6"/>
<comment type="caution">
    <text evidence="6">The sequence shown here is derived from an EMBL/GenBank/DDBJ whole genome shotgun (WGS) entry which is preliminary data.</text>
</comment>
<feature type="signal peptide" evidence="4">
    <location>
        <begin position="1"/>
        <end position="22"/>
    </location>
</feature>
<feature type="domain" description="EF-hand" evidence="5">
    <location>
        <begin position="154"/>
        <end position="189"/>
    </location>
</feature>
<gene>
    <name evidence="6" type="ORF">AZ78_5233</name>
</gene>
<dbReference type="SMART" id="SM00054">
    <property type="entry name" value="EFh"/>
    <property type="match status" value="3"/>
</dbReference>
<organism evidence="6 7">
    <name type="scientific">Lysobacter capsici AZ78</name>
    <dbReference type="NCBI Taxonomy" id="1444315"/>
    <lineage>
        <taxon>Bacteria</taxon>
        <taxon>Pseudomonadati</taxon>
        <taxon>Pseudomonadota</taxon>
        <taxon>Gammaproteobacteria</taxon>
        <taxon>Lysobacterales</taxon>
        <taxon>Lysobacteraceae</taxon>
        <taxon>Lysobacter</taxon>
    </lineage>
</organism>
<evidence type="ECO:0000256" key="3">
    <source>
        <dbReference type="SAM" id="MobiDB-lite"/>
    </source>
</evidence>
<sequence>MTRSPLYVAAFAAALLAGAAIAAPQTDAAAPQRQRIKLDANNDGVITREEASKLPRLAENFDKLDKNHDGKLDVSERPQRRGGREHGGRGGHGGHGGPAALDTDGDGRISQAEAAKSPRLGEKFAQIDRNHDGYIVRSELRSYFESERPKREAERAKRFDEKFAAADLNHDGKLSKIEVDEKMPRLAKSFAFLDEDRDGFLTKADLKPTPHR</sequence>
<dbReference type="InterPro" id="IPR002048">
    <property type="entry name" value="EF_hand_dom"/>
</dbReference>
<evidence type="ECO:0000256" key="4">
    <source>
        <dbReference type="SAM" id="SignalP"/>
    </source>
</evidence>
<evidence type="ECO:0000256" key="2">
    <source>
        <dbReference type="ARBA" id="ARBA00022737"/>
    </source>
</evidence>
<dbReference type="EMBL" id="JAJA02000003">
    <property type="protein sequence ID" value="KWS02100.1"/>
    <property type="molecule type" value="Genomic_DNA"/>
</dbReference>
<dbReference type="OrthoDB" id="6089795at2"/>
<keyword evidence="2" id="KW-0677">Repeat</keyword>
<dbReference type="PANTHER" id="PTHR10827:SF98">
    <property type="entry name" value="45 KDA CALCIUM-BINDING PROTEIN"/>
    <property type="match status" value="1"/>
</dbReference>
<feature type="chain" id="PRO_5007180280" evidence="4">
    <location>
        <begin position="23"/>
        <end position="212"/>
    </location>
</feature>
<dbReference type="PANTHER" id="PTHR10827">
    <property type="entry name" value="RETICULOCALBIN"/>
    <property type="match status" value="1"/>
</dbReference>
<dbReference type="Proteomes" id="UP000023435">
    <property type="component" value="Unassembled WGS sequence"/>
</dbReference>
<dbReference type="InterPro" id="IPR018247">
    <property type="entry name" value="EF_Hand_1_Ca_BS"/>
</dbReference>
<dbReference type="InterPro" id="IPR011992">
    <property type="entry name" value="EF-hand-dom_pair"/>
</dbReference>
<dbReference type="Pfam" id="PF13202">
    <property type="entry name" value="EF-hand_5"/>
    <property type="match status" value="4"/>
</dbReference>
<feature type="domain" description="EF-hand" evidence="5">
    <location>
        <begin position="115"/>
        <end position="150"/>
    </location>
</feature>
<evidence type="ECO:0000313" key="7">
    <source>
        <dbReference type="Proteomes" id="UP000023435"/>
    </source>
</evidence>
<keyword evidence="4" id="KW-0732">Signal</keyword>
<dbReference type="GO" id="GO:0005509">
    <property type="term" value="F:calcium ion binding"/>
    <property type="evidence" value="ECO:0007669"/>
    <property type="project" value="InterPro"/>
</dbReference>
<dbReference type="Pfam" id="PF13499">
    <property type="entry name" value="EF-hand_7"/>
    <property type="match status" value="1"/>
</dbReference>
<feature type="compositionally biased region" description="Basic and acidic residues" evidence="3">
    <location>
        <begin position="59"/>
        <end position="88"/>
    </location>
</feature>
<dbReference type="SUPFAM" id="SSF47473">
    <property type="entry name" value="EF-hand"/>
    <property type="match status" value="2"/>
</dbReference>
<name>A0A125TZL6_9GAMM</name>
<reference evidence="6 7" key="1">
    <citation type="journal article" date="2014" name="Genome Announc.">
        <title>Draft Genome Sequence of Lysobacter capsici AZ78, a Bacterium Antagonistic to Plant-Pathogenic Oomycetes.</title>
        <authorList>
            <person name="Puopolo G."/>
            <person name="Sonego P."/>
            <person name="Engelen K."/>
            <person name="Pertot I."/>
        </authorList>
    </citation>
    <scope>NUCLEOTIDE SEQUENCE [LARGE SCALE GENOMIC DNA]</scope>
    <source>
        <strain evidence="6 7">AZ78</strain>
    </source>
</reference>
<dbReference type="PROSITE" id="PS50222">
    <property type="entry name" value="EF_HAND_2"/>
    <property type="match status" value="2"/>
</dbReference>
<dbReference type="PROSITE" id="PS00018">
    <property type="entry name" value="EF_HAND_1"/>
    <property type="match status" value="2"/>
</dbReference>
<dbReference type="Gene3D" id="1.10.238.10">
    <property type="entry name" value="EF-hand"/>
    <property type="match status" value="3"/>
</dbReference>
<keyword evidence="1" id="KW-0479">Metal-binding</keyword>
<evidence type="ECO:0000256" key="1">
    <source>
        <dbReference type="ARBA" id="ARBA00022723"/>
    </source>
</evidence>
<keyword evidence="7" id="KW-1185">Reference proteome</keyword>
<dbReference type="RefSeq" id="WP_051547530.1">
    <property type="nucleotide sequence ID" value="NZ_JAJA02000003.1"/>
</dbReference>
<evidence type="ECO:0000313" key="6">
    <source>
        <dbReference type="EMBL" id="KWS02100.1"/>
    </source>
</evidence>
<protein>
    <submittedName>
        <fullName evidence="6">Calcium binding signal peptide protein</fullName>
    </submittedName>
</protein>
<proteinExistence type="predicted"/>